<evidence type="ECO:0000256" key="1">
    <source>
        <dbReference type="SAM" id="MobiDB-lite"/>
    </source>
</evidence>
<dbReference type="EMBL" id="AP012319">
    <property type="protein sequence ID" value="BAL89611.1"/>
    <property type="molecule type" value="Genomic_DNA"/>
</dbReference>
<dbReference type="Proteomes" id="UP000007882">
    <property type="component" value="Chromosome"/>
</dbReference>
<dbReference type="AlphaFoldDB" id="I0H9C4"/>
<dbReference type="HOGENOM" id="CLU_2327580_0_0_11"/>
<sequence length="98" mass="11306">MRVKDSRLAYRKQRHSESAERREDGKLFTERFVKASEQLGHGSARVRFDGVRSDPGAVTFDRAEHTGGEVDWGPFPPLPRAAPPQPARVPRPRWWTRR</sequence>
<feature type="region of interest" description="Disordered" evidence="1">
    <location>
        <begin position="1"/>
        <end position="23"/>
    </location>
</feature>
<organism evidence="2 3">
    <name type="scientific">Actinoplanes missouriensis (strain ATCC 14538 / DSM 43046 / CBS 188.64 / JCM 3121 / NBRC 102363 / NCIMB 12654 / NRRL B-3342 / UNCC 431)</name>
    <dbReference type="NCBI Taxonomy" id="512565"/>
    <lineage>
        <taxon>Bacteria</taxon>
        <taxon>Bacillati</taxon>
        <taxon>Actinomycetota</taxon>
        <taxon>Actinomycetes</taxon>
        <taxon>Micromonosporales</taxon>
        <taxon>Micromonosporaceae</taxon>
        <taxon>Actinoplanes</taxon>
    </lineage>
</organism>
<evidence type="ECO:0000313" key="2">
    <source>
        <dbReference type="EMBL" id="BAL89611.1"/>
    </source>
</evidence>
<keyword evidence="3" id="KW-1185">Reference proteome</keyword>
<accession>I0H9C4</accession>
<evidence type="ECO:0000313" key="3">
    <source>
        <dbReference type="Proteomes" id="UP000007882"/>
    </source>
</evidence>
<gene>
    <name evidence="2" type="ordered locus">AMIS_43910</name>
</gene>
<protein>
    <submittedName>
        <fullName evidence="2">Uncharacterized protein</fullName>
    </submittedName>
</protein>
<feature type="region of interest" description="Disordered" evidence="1">
    <location>
        <begin position="46"/>
        <end position="98"/>
    </location>
</feature>
<proteinExistence type="predicted"/>
<dbReference type="PATRIC" id="fig|512565.3.peg.4377"/>
<feature type="compositionally biased region" description="Pro residues" evidence="1">
    <location>
        <begin position="74"/>
        <end position="89"/>
    </location>
</feature>
<reference evidence="2 3" key="1">
    <citation type="submission" date="2012-02" db="EMBL/GenBank/DDBJ databases">
        <title>Complete genome sequence of Actinoplanes missouriensis 431 (= NBRC 102363).</title>
        <authorList>
            <person name="Ohnishi Y."/>
            <person name="Ishikawa J."/>
            <person name="Sekine M."/>
            <person name="Hosoyama A."/>
            <person name="Harada T."/>
            <person name="Narita H."/>
            <person name="Hata T."/>
            <person name="Konno Y."/>
            <person name="Tutikane K."/>
            <person name="Fujita N."/>
            <person name="Horinouchi S."/>
            <person name="Hayakawa M."/>
        </authorList>
    </citation>
    <scope>NUCLEOTIDE SEQUENCE [LARGE SCALE GENOMIC DNA]</scope>
    <source>
        <strain evidence="3">ATCC 14538 / DSM 43046 / CBS 188.64 / JCM 3121 / NBRC 102363 / NCIMB 12654 / NRRL B-3342 / UNCC 431</strain>
    </source>
</reference>
<dbReference type="KEGG" id="ams:AMIS_43910"/>
<name>I0H9C4_ACTM4</name>